<dbReference type="EMBL" id="CYKH01001592">
    <property type="protein sequence ID" value="CUG87808.1"/>
    <property type="molecule type" value="Genomic_DNA"/>
</dbReference>
<feature type="region of interest" description="Disordered" evidence="2">
    <location>
        <begin position="176"/>
        <end position="211"/>
    </location>
</feature>
<keyword evidence="6" id="KW-1185">Reference proteome</keyword>
<keyword evidence="3 5" id="KW-0812">Transmembrane</keyword>
<feature type="domain" description="ELMO" evidence="4">
    <location>
        <begin position="1202"/>
        <end position="1383"/>
    </location>
</feature>
<feature type="region of interest" description="Disordered" evidence="2">
    <location>
        <begin position="1"/>
        <end position="24"/>
    </location>
</feature>
<feature type="compositionally biased region" description="Polar residues" evidence="2">
    <location>
        <begin position="202"/>
        <end position="211"/>
    </location>
</feature>
<feature type="region of interest" description="Disordered" evidence="2">
    <location>
        <begin position="760"/>
        <end position="785"/>
    </location>
</feature>
<dbReference type="PROSITE" id="PS51335">
    <property type="entry name" value="ELMO"/>
    <property type="match status" value="1"/>
</dbReference>
<feature type="region of interest" description="Disordered" evidence="2">
    <location>
        <begin position="78"/>
        <end position="121"/>
    </location>
</feature>
<dbReference type="InterPro" id="IPR050868">
    <property type="entry name" value="ELMO_domain-containing"/>
</dbReference>
<dbReference type="PANTHER" id="PTHR12771:SF51">
    <property type="entry name" value="LD01482P"/>
    <property type="match status" value="1"/>
</dbReference>
<feature type="region of interest" description="Disordered" evidence="2">
    <location>
        <begin position="916"/>
        <end position="938"/>
    </location>
</feature>
<protein>
    <submittedName>
        <fullName evidence="5">Transmembrane protein, putative</fullName>
    </submittedName>
</protein>
<feature type="compositionally biased region" description="Polar residues" evidence="2">
    <location>
        <begin position="859"/>
        <end position="868"/>
    </location>
</feature>
<dbReference type="PANTHER" id="PTHR12771">
    <property type="entry name" value="ENGULFMENT AND CELL MOTILITY"/>
    <property type="match status" value="1"/>
</dbReference>
<evidence type="ECO:0000256" key="1">
    <source>
        <dbReference type="SAM" id="Coils"/>
    </source>
</evidence>
<dbReference type="Proteomes" id="UP000051952">
    <property type="component" value="Unassembled WGS sequence"/>
</dbReference>
<feature type="transmembrane region" description="Helical" evidence="3">
    <location>
        <begin position="1068"/>
        <end position="1090"/>
    </location>
</feature>
<organism evidence="5 6">
    <name type="scientific">Bodo saltans</name>
    <name type="common">Flagellated protozoan</name>
    <dbReference type="NCBI Taxonomy" id="75058"/>
    <lineage>
        <taxon>Eukaryota</taxon>
        <taxon>Discoba</taxon>
        <taxon>Euglenozoa</taxon>
        <taxon>Kinetoplastea</taxon>
        <taxon>Metakinetoplastina</taxon>
        <taxon>Eubodonida</taxon>
        <taxon>Bodonidae</taxon>
        <taxon>Bodo</taxon>
    </lineage>
</organism>
<proteinExistence type="predicted"/>
<reference evidence="6" key="1">
    <citation type="submission" date="2015-09" db="EMBL/GenBank/DDBJ databases">
        <authorList>
            <consortium name="Pathogen Informatics"/>
        </authorList>
    </citation>
    <scope>NUCLEOTIDE SEQUENCE [LARGE SCALE GENOMIC DNA]</scope>
    <source>
        <strain evidence="6">Lake Konstanz</strain>
    </source>
</reference>
<keyword evidence="3" id="KW-0472">Membrane</keyword>
<dbReference type="Pfam" id="PF04727">
    <property type="entry name" value="ELMO_CED12"/>
    <property type="match status" value="1"/>
</dbReference>
<evidence type="ECO:0000256" key="2">
    <source>
        <dbReference type="SAM" id="MobiDB-lite"/>
    </source>
</evidence>
<dbReference type="OrthoDB" id="67155at2759"/>
<evidence type="ECO:0000259" key="4">
    <source>
        <dbReference type="PROSITE" id="PS51335"/>
    </source>
</evidence>
<accession>A0A0S4JEG2</accession>
<gene>
    <name evidence="5" type="ORF">BSAL_12115</name>
</gene>
<evidence type="ECO:0000313" key="5">
    <source>
        <dbReference type="EMBL" id="CUG87808.1"/>
    </source>
</evidence>
<sequence length="1383" mass="150192">MSDLLDFIGGDSTSSESSSDDEVQRVAGANTKVITPAIPSIVVPQERVVPQHAFPQAQRAAVKPLSAAAEQRRQALATLQMSSSDDEENIPPPPPGRRGMLSSTSTTLSRSRAPAQPPAVVSAVSLPPPPQQQSLFDHITETTEQPSFDMFMGTASTASLEKATVEAEQHVTVPEVAPMPLSPPPRDLESSASSTTSAVPTGRSSTSSSHQVLDVLSIREREAHVESGNSAIDTQQFLHHMLPVTTSGVSPSVSPSVVTVDSEVPPPPPSLRHDALDHNIPQADVLDAESVTATTVAAHLQPLEVGQRAPINVEGGDEFEGESKSKELIGVGEADALQSVVAPYATPFSVTMQHHGAVSRMTIERVERENSELKATISRLHTELRDALRDLSFLREADSMMHEGDASADEVAAIRAQSNTAKAQWDAERHHLLEEVAMWKRRASGRRDVVIPCHNNGGDAEDIVRGNKDEVERDDVDVDDFQWARTHYQQQLGPQCSVLGQRIVRDPINGGRVIRFRNAATQAQPSTSSCGTSSASLPPTTLVASVTQDKYRCYDASSQTIDTSISESLGVALALKRPILAAVMVGKRNVGVQFTSEVLVPAAATTVPSLPTPSRPLRTIGVQVSTTVSPKMRSVGTNTASTTSATMTIRLQNGIPQHPLNTTRPQQQQQQQLIGARSVAMPQLSLKATGANISLAHSTIPSDAVAPHVEGRASSRRLTQCIHELRDRINTLRTTSNSTGAVVPEHFGVAVLELVRRTASGETPVHHQEELHDVPQSPQTNKNNEEIPYPPQHGGPTCATSWIDIEEVTAPGGGVAPVAEGVCAAPLTEDITEQPTATTNTLLRQLIAIMEAKRHDDGSLTTEDTVMSEQRHTPPLPTPSPFPGNNNNMMMRCVEDAATSPSRPFLLRPHSSISFAFDDDPSHQQRGDDSSYLDNHHSQAHQQQQQLLLWKRKYERIKALQRRAEDAFKDSLLNLTEENDSLRRELEASMPPSTRQVAHEEHNVVCVCVCVCVCVRVYICQSFFRSPTSHKSCPPCANFSICSSLSCCKVPTTSTDIMALSQLSPSPFWYAVAAAGSAVVVALLVNKFLWKRGLAGVAKSLGSLDPIEHPTQAISLANASIEAGVIKSVTDLTLWFRKGTAKSVNSKAITLPAPVADALVPELLATLSATQRDVWNRALVHHRWIKALDARRRTAFNESAPQDVELLKQLWTKASLAGPFSRKSEAWNLLGFQGLDPTTDFRGGGILALDHFLSFATHHTAALKSMMTFNEGQLADGEPNWYLTAVVSIQLTVQLISEKDHTLKAPQLRILFGEDTTTTSSTSATPKVKADDALEEQGELDGMRRLHHALLLHFQKNWERDLPHVMEYNTYMPKVFSSFFVDV</sequence>
<feature type="coiled-coil region" evidence="1">
    <location>
        <begin position="363"/>
        <end position="397"/>
    </location>
</feature>
<evidence type="ECO:0000256" key="3">
    <source>
        <dbReference type="SAM" id="Phobius"/>
    </source>
</evidence>
<name>A0A0S4JEG2_BODSA</name>
<keyword evidence="3" id="KW-1133">Transmembrane helix</keyword>
<evidence type="ECO:0000313" key="6">
    <source>
        <dbReference type="Proteomes" id="UP000051952"/>
    </source>
</evidence>
<feature type="compositionally biased region" description="Basic and acidic residues" evidence="2">
    <location>
        <begin position="920"/>
        <end position="937"/>
    </location>
</feature>
<feature type="compositionally biased region" description="Low complexity" evidence="2">
    <location>
        <begin position="101"/>
        <end position="121"/>
    </location>
</feature>
<keyword evidence="1" id="KW-0175">Coiled coil</keyword>
<feature type="region of interest" description="Disordered" evidence="2">
    <location>
        <begin position="856"/>
        <end position="884"/>
    </location>
</feature>
<feature type="compositionally biased region" description="Basic and acidic residues" evidence="2">
    <location>
        <begin position="764"/>
        <end position="773"/>
    </location>
</feature>
<dbReference type="InterPro" id="IPR006816">
    <property type="entry name" value="ELMO_dom"/>
</dbReference>